<dbReference type="OrthoDB" id="5346581at2759"/>
<name>A0A3N2PJJ2_SODAK</name>
<dbReference type="RefSeq" id="XP_028462514.1">
    <property type="nucleotide sequence ID" value="XM_028615219.1"/>
</dbReference>
<evidence type="ECO:0000313" key="2">
    <source>
        <dbReference type="EMBL" id="ROT34708.1"/>
    </source>
</evidence>
<reference evidence="2 3" key="1">
    <citation type="journal article" date="2018" name="Mol. Ecol.">
        <title>The obligate alkalophilic soda-lake fungus Sodiomyces alkalinus has shifted to a protein diet.</title>
        <authorList>
            <person name="Grum-Grzhimaylo A.A."/>
            <person name="Falkoski D.L."/>
            <person name="van den Heuvel J."/>
            <person name="Valero-Jimenez C.A."/>
            <person name="Min B."/>
            <person name="Choi I.G."/>
            <person name="Lipzen A."/>
            <person name="Daum C.G."/>
            <person name="Aanen D.K."/>
            <person name="Tsang A."/>
            <person name="Henrissat B."/>
            <person name="Bilanenko E.N."/>
            <person name="de Vries R.P."/>
            <person name="van Kan J.A.L."/>
            <person name="Grigoriev I.V."/>
            <person name="Debets A.J.M."/>
        </authorList>
    </citation>
    <scope>NUCLEOTIDE SEQUENCE [LARGE SCALE GENOMIC DNA]</scope>
    <source>
        <strain evidence="2 3">F11</strain>
    </source>
</reference>
<dbReference type="Proteomes" id="UP000272025">
    <property type="component" value="Unassembled WGS sequence"/>
</dbReference>
<evidence type="ECO:0000256" key="1">
    <source>
        <dbReference type="SAM" id="MobiDB-lite"/>
    </source>
</evidence>
<dbReference type="GeneID" id="39583696"/>
<evidence type="ECO:0000313" key="3">
    <source>
        <dbReference type="Proteomes" id="UP000272025"/>
    </source>
</evidence>
<dbReference type="AlphaFoldDB" id="A0A3N2PJJ2"/>
<organism evidence="2 3">
    <name type="scientific">Sodiomyces alkalinus (strain CBS 110278 / VKM F-3762 / F11)</name>
    <name type="common">Alkaliphilic filamentous fungus</name>
    <dbReference type="NCBI Taxonomy" id="1314773"/>
    <lineage>
        <taxon>Eukaryota</taxon>
        <taxon>Fungi</taxon>
        <taxon>Dikarya</taxon>
        <taxon>Ascomycota</taxon>
        <taxon>Pezizomycotina</taxon>
        <taxon>Sordariomycetes</taxon>
        <taxon>Hypocreomycetidae</taxon>
        <taxon>Glomerellales</taxon>
        <taxon>Plectosphaerellaceae</taxon>
        <taxon>Sodiomyces</taxon>
    </lineage>
</organism>
<feature type="region of interest" description="Disordered" evidence="1">
    <location>
        <begin position="53"/>
        <end position="73"/>
    </location>
</feature>
<sequence length="526" mass="60193">MVAIIKRYKNITIVQDPNVNIEDDDQRLALLAELRAQTAPPPADMDIDAVNKDSEISPTDQTGRPLPPKQYGCPPCRPPEYTVPFDIEARIPQQHPAAIYYLNLAGSFHPILLSRQLSEWQGFRLCQEGKRKKYGNSHDSERMLREWMEDGRYMLRKYDYPEVASLIAWSYDFKNQSPLQTWIEFQVQGQTYLSPTPFLKEFLLKSRKRQDSKPNTLEAVSGMSRSIKDVDADHYGAFATALVNLLHTSIAEHTYAEIIDGIPTADTWYAYHGVRHDIIEAHRELCPGTLDTARQFRADLHPEHLAFNSTVAISLPILCSRTFKLRLIEMLAIACHDLAALLHQKYEGGFHKGAHAWTPANVSTPRWQIAPQPPRPPTVFLHAAYDAFDQYPRGVADMVGYWAGSRVFGGVVLFDRGEDEMGCHDVFLYPNGGRRLIFQPSEEQVDRLYTFLTTPASETDEISPPLRLIPEKYARRVDPWDAFGSLHIFRNRYERRRGPRPRGHLVALEDDPQGQDLLEIIRERYA</sequence>
<proteinExistence type="predicted"/>
<dbReference type="EMBL" id="ML119066">
    <property type="protein sequence ID" value="ROT34708.1"/>
    <property type="molecule type" value="Genomic_DNA"/>
</dbReference>
<gene>
    <name evidence="2" type="ORF">SODALDRAFT_382283</name>
</gene>
<protein>
    <submittedName>
        <fullName evidence="2">Uncharacterized protein</fullName>
    </submittedName>
</protein>
<keyword evidence="3" id="KW-1185">Reference proteome</keyword>
<accession>A0A3N2PJJ2</accession>